<evidence type="ECO:0000259" key="1">
    <source>
        <dbReference type="Pfam" id="PF00763"/>
    </source>
</evidence>
<dbReference type="AlphaFoldDB" id="R7W5K7"/>
<accession>R7W5K7</accession>
<dbReference type="InterPro" id="IPR046346">
    <property type="entry name" value="Aminoacid_DH-like_N_sf"/>
</dbReference>
<dbReference type="GO" id="GO:0005829">
    <property type="term" value="C:cytosol"/>
    <property type="evidence" value="ECO:0007669"/>
    <property type="project" value="TreeGrafter"/>
</dbReference>
<dbReference type="InterPro" id="IPR020630">
    <property type="entry name" value="THF_DH/CycHdrlase_cat_dom"/>
</dbReference>
<reference evidence="2" key="1">
    <citation type="submission" date="2015-06" db="UniProtKB">
        <authorList>
            <consortium name="EnsemblPlants"/>
        </authorList>
    </citation>
    <scope>IDENTIFICATION</scope>
</reference>
<organism evidence="2">
    <name type="scientific">Aegilops tauschii</name>
    <name type="common">Tausch's goatgrass</name>
    <name type="synonym">Aegilops squarrosa</name>
    <dbReference type="NCBI Taxonomy" id="37682"/>
    <lineage>
        <taxon>Eukaryota</taxon>
        <taxon>Viridiplantae</taxon>
        <taxon>Streptophyta</taxon>
        <taxon>Embryophyta</taxon>
        <taxon>Tracheophyta</taxon>
        <taxon>Spermatophyta</taxon>
        <taxon>Magnoliopsida</taxon>
        <taxon>Liliopsida</taxon>
        <taxon>Poales</taxon>
        <taxon>Poaceae</taxon>
        <taxon>BOP clade</taxon>
        <taxon>Pooideae</taxon>
        <taxon>Triticodae</taxon>
        <taxon>Triticeae</taxon>
        <taxon>Triticinae</taxon>
        <taxon>Aegilops</taxon>
    </lineage>
</organism>
<protein>
    <submittedName>
        <fullName evidence="2">Bifunctional protein folD</fullName>
    </submittedName>
</protein>
<dbReference type="GO" id="GO:0004488">
    <property type="term" value="F:methylenetetrahydrofolate dehydrogenase (NADP+) activity"/>
    <property type="evidence" value="ECO:0007669"/>
    <property type="project" value="InterPro"/>
</dbReference>
<dbReference type="PANTHER" id="PTHR48099:SF10">
    <property type="entry name" value="BIFUNCTIONAL PROTEIN FOLD 1, MITOCHONDRIAL"/>
    <property type="match status" value="1"/>
</dbReference>
<evidence type="ECO:0000313" key="2">
    <source>
        <dbReference type="EnsemblPlants" id="EMT12730"/>
    </source>
</evidence>
<dbReference type="GO" id="GO:0035999">
    <property type="term" value="P:tetrahydrofolate interconversion"/>
    <property type="evidence" value="ECO:0007669"/>
    <property type="project" value="TreeGrafter"/>
</dbReference>
<dbReference type="PANTHER" id="PTHR48099">
    <property type="entry name" value="C-1-TETRAHYDROFOLATE SYNTHASE, CYTOPLASMIC-RELATED"/>
    <property type="match status" value="1"/>
</dbReference>
<feature type="domain" description="Tetrahydrofolate dehydrogenase/cyclohydrolase catalytic" evidence="1">
    <location>
        <begin position="81"/>
        <end position="146"/>
    </location>
</feature>
<sequence>MEGGAQHLADRFAGSPLPGASPSPVPEQRGTKYCKPPCMGLIIDGKSIAEDIKLQIAEEFRRMKKAVAHVPGLAIVLGTIIDGKSISEDIKLQIAEQFRRMKKAVAHVPGLAIVLVGDRRDSQSHVGFKLKGCEEVGIKSLLSELP</sequence>
<dbReference type="Pfam" id="PF00763">
    <property type="entry name" value="THF_DHG_CYH"/>
    <property type="match status" value="1"/>
</dbReference>
<proteinExistence type="predicted"/>
<dbReference type="GO" id="GO:0004477">
    <property type="term" value="F:methenyltetrahydrofolate cyclohydrolase activity"/>
    <property type="evidence" value="ECO:0007669"/>
    <property type="project" value="TreeGrafter"/>
</dbReference>
<dbReference type="SUPFAM" id="SSF53223">
    <property type="entry name" value="Aminoacid dehydrogenase-like, N-terminal domain"/>
    <property type="match status" value="1"/>
</dbReference>
<name>R7W5K7_AEGTA</name>
<dbReference type="EnsemblPlants" id="EMT12730">
    <property type="protein sequence ID" value="EMT12730"/>
    <property type="gene ID" value="F775_23713"/>
</dbReference>
<dbReference type="Gene3D" id="3.40.50.10860">
    <property type="entry name" value="Leucine Dehydrogenase, chain A, domain 1"/>
    <property type="match status" value="1"/>
</dbReference>